<dbReference type="EMBL" id="MCGN01000005">
    <property type="protein sequence ID" value="ORY96328.1"/>
    <property type="molecule type" value="Genomic_DNA"/>
</dbReference>
<dbReference type="PANTHER" id="PTHR13618:SF1">
    <property type="entry name" value="PROTEIN ROGDI HOMOLOG"/>
    <property type="match status" value="1"/>
</dbReference>
<protein>
    <submittedName>
        <fullName evidence="1">Rogdi leucine zipper containing protein-domain-containing protein</fullName>
    </submittedName>
</protein>
<dbReference type="Proteomes" id="UP000242180">
    <property type="component" value="Unassembled WGS sequence"/>
</dbReference>
<dbReference type="FunCoup" id="A0A1X2HBZ4">
    <property type="interactions" value="1"/>
</dbReference>
<reference evidence="1 2" key="1">
    <citation type="submission" date="2016-07" db="EMBL/GenBank/DDBJ databases">
        <title>Pervasive Adenine N6-methylation of Active Genes in Fungi.</title>
        <authorList>
            <consortium name="DOE Joint Genome Institute"/>
            <person name="Mondo S.J."/>
            <person name="Dannebaum R.O."/>
            <person name="Kuo R.C."/>
            <person name="Labutti K."/>
            <person name="Haridas S."/>
            <person name="Kuo A."/>
            <person name="Salamov A."/>
            <person name="Ahrendt S.R."/>
            <person name="Lipzen A."/>
            <person name="Sullivan W."/>
            <person name="Andreopoulos W.B."/>
            <person name="Clum A."/>
            <person name="Lindquist E."/>
            <person name="Daum C."/>
            <person name="Ramamoorthy G.K."/>
            <person name="Gryganskyi A."/>
            <person name="Culley D."/>
            <person name="Magnuson J.K."/>
            <person name="James T.Y."/>
            <person name="O'Malley M.A."/>
            <person name="Stajich J.E."/>
            <person name="Spatafora J.W."/>
            <person name="Visel A."/>
            <person name="Grigoriev I.V."/>
        </authorList>
    </citation>
    <scope>NUCLEOTIDE SEQUENCE [LARGE SCALE GENOMIC DNA]</scope>
    <source>
        <strain evidence="1 2">NRRL 2496</strain>
    </source>
</reference>
<sequence>MHQVERVRVLETATLQRHWLLHDVLPSILENLQLRLNQCLGMLSQQQQAKTDALPLSSGQNESIKGLLTLNGPYITKAELQVRLPNYHQDTPVKIKITAPIFLEQAQQGANYIALAAERMQQTTDASAKLQTPALKEAAVELFEDVCQYVQRALSAFEYPGEASLFPCKVCHPKYFEPPLSEDLVIEFCIHEIHVVCNIYALEFKPGKPTDVHQVVLYKDKHAQVMDQSHTRTQSPMLTDLKMLLQSVREVCQSYRQMLLEIDA</sequence>
<dbReference type="InParanoid" id="A0A1X2HBZ4"/>
<organism evidence="1 2">
    <name type="scientific">Syncephalastrum racemosum</name>
    <name type="common">Filamentous fungus</name>
    <dbReference type="NCBI Taxonomy" id="13706"/>
    <lineage>
        <taxon>Eukaryota</taxon>
        <taxon>Fungi</taxon>
        <taxon>Fungi incertae sedis</taxon>
        <taxon>Mucoromycota</taxon>
        <taxon>Mucoromycotina</taxon>
        <taxon>Mucoromycetes</taxon>
        <taxon>Mucorales</taxon>
        <taxon>Syncephalastraceae</taxon>
        <taxon>Syncephalastrum</taxon>
    </lineage>
</organism>
<dbReference type="AlphaFoldDB" id="A0A1X2HBZ4"/>
<evidence type="ECO:0000313" key="1">
    <source>
        <dbReference type="EMBL" id="ORY96328.1"/>
    </source>
</evidence>
<evidence type="ECO:0000313" key="2">
    <source>
        <dbReference type="Proteomes" id="UP000242180"/>
    </source>
</evidence>
<dbReference type="Pfam" id="PF10259">
    <property type="entry name" value="Rogdi_lz"/>
    <property type="match status" value="1"/>
</dbReference>
<comment type="caution">
    <text evidence="1">The sequence shown here is derived from an EMBL/GenBank/DDBJ whole genome shotgun (WGS) entry which is preliminary data.</text>
</comment>
<accession>A0A1X2HBZ4</accession>
<dbReference type="InterPro" id="IPR028241">
    <property type="entry name" value="RAVE2/Rogdi"/>
</dbReference>
<proteinExistence type="predicted"/>
<dbReference type="PANTHER" id="PTHR13618">
    <property type="entry name" value="LEUCINE ZIPPER CONTAINING TRANSCRIPTION FACTOR LZF1"/>
    <property type="match status" value="1"/>
</dbReference>
<keyword evidence="2" id="KW-1185">Reference proteome</keyword>
<dbReference type="STRING" id="13706.A0A1X2HBZ4"/>
<name>A0A1X2HBZ4_SYNRA</name>
<gene>
    <name evidence="1" type="ORF">BCR43DRAFT_524442</name>
</gene>
<dbReference type="GO" id="GO:0043291">
    <property type="term" value="C:RAVE complex"/>
    <property type="evidence" value="ECO:0007669"/>
    <property type="project" value="TreeGrafter"/>
</dbReference>
<dbReference type="OMA" id="PYKVCHP"/>
<dbReference type="OrthoDB" id="66510at2759"/>